<dbReference type="AlphaFoldDB" id="A0A427AMU4"/>
<evidence type="ECO:0000313" key="2">
    <source>
        <dbReference type="Proteomes" id="UP000287651"/>
    </source>
</evidence>
<dbReference type="EMBL" id="AMZH03001903">
    <property type="protein sequence ID" value="RRT77545.1"/>
    <property type="molecule type" value="Genomic_DNA"/>
</dbReference>
<evidence type="ECO:0000313" key="1">
    <source>
        <dbReference type="EMBL" id="RRT77545.1"/>
    </source>
</evidence>
<protein>
    <submittedName>
        <fullName evidence="1">Uncharacterized protein</fullName>
    </submittedName>
</protein>
<organism evidence="1 2">
    <name type="scientific">Ensete ventricosum</name>
    <name type="common">Abyssinian banana</name>
    <name type="synonym">Musa ensete</name>
    <dbReference type="NCBI Taxonomy" id="4639"/>
    <lineage>
        <taxon>Eukaryota</taxon>
        <taxon>Viridiplantae</taxon>
        <taxon>Streptophyta</taxon>
        <taxon>Embryophyta</taxon>
        <taxon>Tracheophyta</taxon>
        <taxon>Spermatophyta</taxon>
        <taxon>Magnoliopsida</taxon>
        <taxon>Liliopsida</taxon>
        <taxon>Zingiberales</taxon>
        <taxon>Musaceae</taxon>
        <taxon>Ensete</taxon>
    </lineage>
</organism>
<accession>A0A427AMU4</accession>
<comment type="caution">
    <text evidence="1">The sequence shown here is derived from an EMBL/GenBank/DDBJ whole genome shotgun (WGS) entry which is preliminary data.</text>
</comment>
<dbReference type="Proteomes" id="UP000287651">
    <property type="component" value="Unassembled WGS sequence"/>
</dbReference>
<reference evidence="1 2" key="1">
    <citation type="journal article" date="2014" name="Agronomy (Basel)">
        <title>A Draft Genome Sequence for Ensete ventricosum, the Drought-Tolerant Tree Against Hunger.</title>
        <authorList>
            <person name="Harrison J."/>
            <person name="Moore K.A."/>
            <person name="Paszkiewicz K."/>
            <person name="Jones T."/>
            <person name="Grant M."/>
            <person name="Ambacheew D."/>
            <person name="Muzemil S."/>
            <person name="Studholme D.J."/>
        </authorList>
    </citation>
    <scope>NUCLEOTIDE SEQUENCE [LARGE SCALE GENOMIC DNA]</scope>
</reference>
<gene>
    <name evidence="1" type="ORF">B296_00007217</name>
</gene>
<name>A0A427AMU4_ENSVE</name>
<sequence length="136" mass="14472">MSTSVLANPISFKSRLVMPTSNLGISIPTRLLGQSMPTSVSTSSPGESMPALSLSVHANFQVSTCPYRLGLSVSPCWLRLGQSTSASSLSQSRTTSISTSLAKKHYSSPLLEELRLTSIGKLMVCSSPEEHDSVQL</sequence>
<proteinExistence type="predicted"/>